<accession>A0A9N9CFM6</accession>
<evidence type="ECO:0000256" key="1">
    <source>
        <dbReference type="SAM" id="Phobius"/>
    </source>
</evidence>
<dbReference type="EMBL" id="CAJVPL010002076">
    <property type="protein sequence ID" value="CAG8598393.1"/>
    <property type="molecule type" value="Genomic_DNA"/>
</dbReference>
<feature type="transmembrane region" description="Helical" evidence="1">
    <location>
        <begin position="91"/>
        <end position="114"/>
    </location>
</feature>
<keyword evidence="1" id="KW-0472">Membrane</keyword>
<name>A0A9N9CFM6_9GLOM</name>
<comment type="caution">
    <text evidence="2">The sequence shown here is derived from an EMBL/GenBank/DDBJ whole genome shotgun (WGS) entry which is preliminary data.</text>
</comment>
<evidence type="ECO:0000313" key="3">
    <source>
        <dbReference type="Proteomes" id="UP000789831"/>
    </source>
</evidence>
<keyword evidence="3" id="KW-1185">Reference proteome</keyword>
<keyword evidence="1" id="KW-0812">Transmembrane</keyword>
<protein>
    <submittedName>
        <fullName evidence="2">12878_t:CDS:1</fullName>
    </submittedName>
</protein>
<proteinExistence type="predicted"/>
<evidence type="ECO:0000313" key="2">
    <source>
        <dbReference type="EMBL" id="CAG8598393.1"/>
    </source>
</evidence>
<feature type="transmembrane region" description="Helical" evidence="1">
    <location>
        <begin position="189"/>
        <end position="207"/>
    </location>
</feature>
<organism evidence="2 3">
    <name type="scientific">Ambispora gerdemannii</name>
    <dbReference type="NCBI Taxonomy" id="144530"/>
    <lineage>
        <taxon>Eukaryota</taxon>
        <taxon>Fungi</taxon>
        <taxon>Fungi incertae sedis</taxon>
        <taxon>Mucoromycota</taxon>
        <taxon>Glomeromycotina</taxon>
        <taxon>Glomeromycetes</taxon>
        <taxon>Archaeosporales</taxon>
        <taxon>Ambisporaceae</taxon>
        <taxon>Ambispora</taxon>
    </lineage>
</organism>
<feature type="transmembrane region" description="Helical" evidence="1">
    <location>
        <begin position="54"/>
        <end position="79"/>
    </location>
</feature>
<reference evidence="2" key="1">
    <citation type="submission" date="2021-06" db="EMBL/GenBank/DDBJ databases">
        <authorList>
            <person name="Kallberg Y."/>
            <person name="Tangrot J."/>
            <person name="Rosling A."/>
        </authorList>
    </citation>
    <scope>NUCLEOTIDE SEQUENCE</scope>
    <source>
        <strain evidence="2">MT106</strain>
    </source>
</reference>
<sequence length="244" mass="27828">MKESEILSLSKNHNDSVDVLAIRIEEYDTDIRESFPRRNTETSQQHSPSNRKKIILGLMLFTTSYLSSYLLFKIIILIANSIRKYSLLVRILLSLFLSFELFQRAIFVIFGAMLSQPTLFRKLLIVCTLFIAKEDIPHYNDYLANKYLASCVDILSMVINALAIVASIVGTLDTDHCDEEVNCGSDFSMIRIVAIALTLKCPLLLIMHSYESLDSWVAAVDKSINSKKIKEFLEKHSTSQHQRI</sequence>
<keyword evidence="1" id="KW-1133">Transmembrane helix</keyword>
<dbReference type="Proteomes" id="UP000789831">
    <property type="component" value="Unassembled WGS sequence"/>
</dbReference>
<dbReference type="AlphaFoldDB" id="A0A9N9CFM6"/>
<feature type="transmembrane region" description="Helical" evidence="1">
    <location>
        <begin position="147"/>
        <end position="169"/>
    </location>
</feature>
<gene>
    <name evidence="2" type="ORF">AGERDE_LOCUS8971</name>
</gene>